<keyword evidence="4" id="KW-0809">Transit peptide</keyword>
<accession>A0ABS8KPT2</accession>
<evidence type="ECO:0000256" key="3">
    <source>
        <dbReference type="ARBA" id="ARBA00022688"/>
    </source>
</evidence>
<comment type="function">
    <text evidence="6">Membrane-associated protein that warps the membrane surface to access and bind aromatic isoprenes with high specificity, including ubiquinone (CoQ) isoprene intermediates and presents them directly to COQ7, therefore facilitating the COQ7-mediated hydroxylase step. Participates in the biosynthesis of coenzyme Q, also named ubiquinone, an essential lipid-soluble electron transporter for aerobic cellular respiration.</text>
</comment>
<evidence type="ECO:0000256" key="5">
    <source>
        <dbReference type="ARBA" id="ARBA00023121"/>
    </source>
</evidence>
<feature type="domain" description="COQ9 C-terminal" evidence="7">
    <location>
        <begin position="127"/>
        <end position="197"/>
    </location>
</feature>
<dbReference type="Proteomes" id="UP001198862">
    <property type="component" value="Unassembled WGS sequence"/>
</dbReference>
<dbReference type="InterPro" id="IPR012762">
    <property type="entry name" value="Ubiq_biosynth_COQ9"/>
</dbReference>
<dbReference type="PANTHER" id="PTHR21427:SF19">
    <property type="entry name" value="UBIQUINONE BIOSYNTHESIS PROTEIN COQ9, MITOCHONDRIAL"/>
    <property type="match status" value="1"/>
</dbReference>
<comment type="pathway">
    <text evidence="1">Cofactor biosynthesis; ubiquinone biosynthesis.</text>
</comment>
<keyword evidence="5" id="KW-0446">Lipid-binding</keyword>
<evidence type="ECO:0000259" key="7">
    <source>
        <dbReference type="Pfam" id="PF08511"/>
    </source>
</evidence>
<keyword evidence="9" id="KW-1185">Reference proteome</keyword>
<evidence type="ECO:0000313" key="8">
    <source>
        <dbReference type="EMBL" id="MCC8428053.1"/>
    </source>
</evidence>
<keyword evidence="3" id="KW-0831">Ubiquinone biosynthesis</keyword>
<dbReference type="NCBIfam" id="TIGR02396">
    <property type="entry name" value="diverge_rpsU"/>
    <property type="match status" value="1"/>
</dbReference>
<evidence type="ECO:0000256" key="2">
    <source>
        <dbReference type="ARBA" id="ARBA00010766"/>
    </source>
</evidence>
<dbReference type="Pfam" id="PF08511">
    <property type="entry name" value="COQ9"/>
    <property type="match status" value="1"/>
</dbReference>
<dbReference type="EMBL" id="JAJISD010000001">
    <property type="protein sequence ID" value="MCC8428053.1"/>
    <property type="molecule type" value="Genomic_DNA"/>
</dbReference>
<evidence type="ECO:0000256" key="4">
    <source>
        <dbReference type="ARBA" id="ARBA00022946"/>
    </source>
</evidence>
<organism evidence="8 9">
    <name type="scientific">Reyranella aquatilis</name>
    <dbReference type="NCBI Taxonomy" id="2035356"/>
    <lineage>
        <taxon>Bacteria</taxon>
        <taxon>Pseudomonadati</taxon>
        <taxon>Pseudomonadota</taxon>
        <taxon>Alphaproteobacteria</taxon>
        <taxon>Hyphomicrobiales</taxon>
        <taxon>Reyranellaceae</taxon>
        <taxon>Reyranella</taxon>
    </lineage>
</organism>
<comment type="caution">
    <text evidence="8">The sequence shown here is derived from an EMBL/GenBank/DDBJ whole genome shotgun (WGS) entry which is preliminary data.</text>
</comment>
<evidence type="ECO:0000313" key="9">
    <source>
        <dbReference type="Proteomes" id="UP001198862"/>
    </source>
</evidence>
<comment type="similarity">
    <text evidence="2">Belongs to the COQ9 family.</text>
</comment>
<sequence length="220" mass="24576">MDEQKTPDFAGNDPDALLRDRLADALASEASFDGWTRAALASAARGLDLPAGEGERLFPGGPLDVLAYLSRRSDMRMVEDMEKEGVIALKIRDRIKAAVRIRLERHAGQREAARRALSLLSLPFNAPLAMKLLYGTVDAMWYAAGDTSTDFNFYTKRATLAGVYSSTLLYWLNDRSPDAEATWAFLDRRIDDVMRIEKLKGQVRSWTNPKRAAARPAARR</sequence>
<reference evidence="8 9" key="1">
    <citation type="submission" date="2021-11" db="EMBL/GenBank/DDBJ databases">
        <authorList>
            <person name="Lee D.-H."/>
            <person name="Kim S.-B."/>
        </authorList>
    </citation>
    <scope>NUCLEOTIDE SEQUENCE [LARGE SCALE GENOMIC DNA]</scope>
    <source>
        <strain evidence="8 9">KCTC 52223</strain>
    </source>
</reference>
<dbReference type="RefSeq" id="WP_230549255.1">
    <property type="nucleotide sequence ID" value="NZ_JAJISD010000001.1"/>
</dbReference>
<gene>
    <name evidence="8" type="ORF">LJ725_03680</name>
</gene>
<proteinExistence type="inferred from homology"/>
<evidence type="ECO:0000256" key="1">
    <source>
        <dbReference type="ARBA" id="ARBA00004749"/>
    </source>
</evidence>
<dbReference type="Gene3D" id="1.10.357.10">
    <property type="entry name" value="Tetracycline Repressor, domain 2"/>
    <property type="match status" value="1"/>
</dbReference>
<protein>
    <submittedName>
        <fullName evidence="8">COQ9 family protein</fullName>
    </submittedName>
</protein>
<dbReference type="PANTHER" id="PTHR21427">
    <property type="entry name" value="UBIQUINONE BIOSYNTHESIS PROTEIN COQ9, MITOCHONDRIAL"/>
    <property type="match status" value="1"/>
</dbReference>
<dbReference type="InterPro" id="IPR013718">
    <property type="entry name" value="COQ9_C"/>
</dbReference>
<evidence type="ECO:0000256" key="6">
    <source>
        <dbReference type="ARBA" id="ARBA00058104"/>
    </source>
</evidence>
<name>A0ABS8KPT2_9HYPH</name>